<keyword evidence="1" id="KW-1133">Transmembrane helix</keyword>
<organism evidence="2 3">
    <name type="scientific">Maribacter luteus</name>
    <dbReference type="NCBI Taxonomy" id="2594478"/>
    <lineage>
        <taxon>Bacteria</taxon>
        <taxon>Pseudomonadati</taxon>
        <taxon>Bacteroidota</taxon>
        <taxon>Flavobacteriia</taxon>
        <taxon>Flavobacteriales</taxon>
        <taxon>Flavobacteriaceae</taxon>
        <taxon>Maribacter</taxon>
    </lineage>
</organism>
<evidence type="ECO:0000313" key="2">
    <source>
        <dbReference type="EMBL" id="MRX66325.1"/>
    </source>
</evidence>
<feature type="transmembrane region" description="Helical" evidence="1">
    <location>
        <begin position="74"/>
        <end position="99"/>
    </location>
</feature>
<name>A0A6I2MUI2_9FLAO</name>
<dbReference type="OrthoDB" id="5706484at2"/>
<evidence type="ECO:0000313" key="3">
    <source>
        <dbReference type="Proteomes" id="UP000443153"/>
    </source>
</evidence>
<keyword evidence="3" id="KW-1185">Reference proteome</keyword>
<comment type="caution">
    <text evidence="2">The sequence shown here is derived from an EMBL/GenBank/DDBJ whole genome shotgun (WGS) entry which is preliminary data.</text>
</comment>
<gene>
    <name evidence="2" type="ORF">GJ691_19385</name>
</gene>
<keyword evidence="1" id="KW-0472">Membrane</keyword>
<sequence length="223" mass="25799">METTEIRRKIEAYEIKIEESLTLNKAILKTIQLEKSEKKIRSILVYRTIDLFLFAFLTLYLGNYVVTHWSETHLAISAIIVSVFVLIALAGSIGQVALLQQIDFSKPLVDIRKKIQLVNTQNILFIKLILLSIPLWWSFSLLSLDVFLGFDLYTHLNDVFISWYLICNTALVIPIIWLINKLTYKNTHIGWVRKTIGLFSGKKTRKATEYLNEIEDLEGLTHL</sequence>
<keyword evidence="1" id="KW-0812">Transmembrane</keyword>
<feature type="transmembrane region" description="Helical" evidence="1">
    <location>
        <begin position="44"/>
        <end position="62"/>
    </location>
</feature>
<dbReference type="RefSeq" id="WP_154370020.1">
    <property type="nucleotide sequence ID" value="NZ_WKJH01000030.1"/>
</dbReference>
<dbReference type="EMBL" id="WKJH01000030">
    <property type="protein sequence ID" value="MRX66325.1"/>
    <property type="molecule type" value="Genomic_DNA"/>
</dbReference>
<dbReference type="Proteomes" id="UP000443153">
    <property type="component" value="Unassembled WGS sequence"/>
</dbReference>
<feature type="transmembrane region" description="Helical" evidence="1">
    <location>
        <begin position="159"/>
        <end position="179"/>
    </location>
</feature>
<feature type="transmembrane region" description="Helical" evidence="1">
    <location>
        <begin position="120"/>
        <end position="139"/>
    </location>
</feature>
<dbReference type="AlphaFoldDB" id="A0A6I2MUI2"/>
<reference evidence="2 3" key="1">
    <citation type="submission" date="2019-11" db="EMBL/GenBank/DDBJ databases">
        <title>Maribacter lutea sp. nov., a marine bacterium isolated from intertidal sand.</title>
        <authorList>
            <person name="Liu A."/>
        </authorList>
    </citation>
    <scope>NUCLEOTIDE SEQUENCE [LARGE SCALE GENOMIC DNA]</scope>
    <source>
        <strain evidence="2 3">RZ05</strain>
    </source>
</reference>
<accession>A0A6I2MUI2</accession>
<proteinExistence type="predicted"/>
<protein>
    <submittedName>
        <fullName evidence="2">Uncharacterized protein</fullName>
    </submittedName>
</protein>
<evidence type="ECO:0000256" key="1">
    <source>
        <dbReference type="SAM" id="Phobius"/>
    </source>
</evidence>